<feature type="domain" description="PAC" evidence="7">
    <location>
        <begin position="201"/>
        <end position="253"/>
    </location>
</feature>
<dbReference type="NCBIfam" id="TIGR00229">
    <property type="entry name" value="sensory_box"/>
    <property type="match status" value="1"/>
</dbReference>
<dbReference type="InterPro" id="IPR000700">
    <property type="entry name" value="PAS-assoc_C"/>
</dbReference>
<dbReference type="EMBL" id="BMJA01000003">
    <property type="protein sequence ID" value="GGA42708.1"/>
    <property type="molecule type" value="Genomic_DNA"/>
</dbReference>
<keyword evidence="8" id="KW-0418">Kinase</keyword>
<name>A0ABQ1GFL1_9GAMM</name>
<dbReference type="InterPro" id="IPR004358">
    <property type="entry name" value="Sig_transdc_His_kin-like_C"/>
</dbReference>
<evidence type="ECO:0000259" key="6">
    <source>
        <dbReference type="PROSITE" id="PS50112"/>
    </source>
</evidence>
<dbReference type="Proteomes" id="UP000620046">
    <property type="component" value="Unassembled WGS sequence"/>
</dbReference>
<dbReference type="Pfam" id="PF00072">
    <property type="entry name" value="Response_reg"/>
    <property type="match status" value="1"/>
</dbReference>
<dbReference type="EC" id="2.7.13.3" evidence="2"/>
<dbReference type="InterPro" id="IPR000014">
    <property type="entry name" value="PAS"/>
</dbReference>
<gene>
    <name evidence="8" type="ORF">GCM10010981_34750</name>
</gene>
<feature type="domain" description="Response regulatory" evidence="5">
    <location>
        <begin position="520"/>
        <end position="635"/>
    </location>
</feature>
<dbReference type="InterPro" id="IPR036890">
    <property type="entry name" value="HATPase_C_sf"/>
</dbReference>
<dbReference type="InterPro" id="IPR005467">
    <property type="entry name" value="His_kinase_dom"/>
</dbReference>
<dbReference type="Gene3D" id="3.30.565.10">
    <property type="entry name" value="Histidine kinase-like ATPase, C-terminal domain"/>
    <property type="match status" value="1"/>
</dbReference>
<feature type="domain" description="PAS" evidence="6">
    <location>
        <begin position="130"/>
        <end position="184"/>
    </location>
</feature>
<dbReference type="InterPro" id="IPR035965">
    <property type="entry name" value="PAS-like_dom_sf"/>
</dbReference>
<dbReference type="PANTHER" id="PTHR43065">
    <property type="entry name" value="SENSOR HISTIDINE KINASE"/>
    <property type="match status" value="1"/>
</dbReference>
<evidence type="ECO:0000313" key="9">
    <source>
        <dbReference type="Proteomes" id="UP000620046"/>
    </source>
</evidence>
<dbReference type="Gene3D" id="3.40.50.2300">
    <property type="match status" value="1"/>
</dbReference>
<dbReference type="SMART" id="SM00387">
    <property type="entry name" value="HATPase_c"/>
    <property type="match status" value="1"/>
</dbReference>
<dbReference type="SMART" id="SM00448">
    <property type="entry name" value="REC"/>
    <property type="match status" value="1"/>
</dbReference>
<evidence type="ECO:0000256" key="3">
    <source>
        <dbReference type="PROSITE-ProRule" id="PRU00169"/>
    </source>
</evidence>
<dbReference type="SMART" id="SM00091">
    <property type="entry name" value="PAS"/>
    <property type="match status" value="2"/>
</dbReference>
<dbReference type="SUPFAM" id="SSF55874">
    <property type="entry name" value="ATPase domain of HSP90 chaperone/DNA topoisomerase II/histidine kinase"/>
    <property type="match status" value="1"/>
</dbReference>
<dbReference type="Gene3D" id="1.10.287.130">
    <property type="match status" value="1"/>
</dbReference>
<feature type="modified residue" description="4-aspartylphosphate" evidence="3">
    <location>
        <position position="570"/>
    </location>
</feature>
<dbReference type="InterPro" id="IPR011006">
    <property type="entry name" value="CheY-like_superfamily"/>
</dbReference>
<dbReference type="GO" id="GO:0016301">
    <property type="term" value="F:kinase activity"/>
    <property type="evidence" value="ECO:0007669"/>
    <property type="project" value="UniProtKB-KW"/>
</dbReference>
<dbReference type="CDD" id="cd00130">
    <property type="entry name" value="PAS"/>
    <property type="match status" value="2"/>
</dbReference>
<dbReference type="PROSITE" id="PS50109">
    <property type="entry name" value="HIS_KIN"/>
    <property type="match status" value="1"/>
</dbReference>
<evidence type="ECO:0000256" key="2">
    <source>
        <dbReference type="ARBA" id="ARBA00012438"/>
    </source>
</evidence>
<evidence type="ECO:0000256" key="1">
    <source>
        <dbReference type="ARBA" id="ARBA00000085"/>
    </source>
</evidence>
<dbReference type="CDD" id="cd00156">
    <property type="entry name" value="REC"/>
    <property type="match status" value="1"/>
</dbReference>
<keyword evidence="9" id="KW-1185">Reference proteome</keyword>
<comment type="catalytic activity">
    <reaction evidence="1">
        <text>ATP + protein L-histidine = ADP + protein N-phospho-L-histidine.</text>
        <dbReference type="EC" id="2.7.13.3"/>
    </reaction>
</comment>
<dbReference type="Gene3D" id="3.30.450.20">
    <property type="entry name" value="PAS domain"/>
    <property type="match status" value="2"/>
</dbReference>
<dbReference type="InterPro" id="IPR003594">
    <property type="entry name" value="HATPase_dom"/>
</dbReference>
<dbReference type="Pfam" id="PF02518">
    <property type="entry name" value="HATPase_c"/>
    <property type="match status" value="1"/>
</dbReference>
<dbReference type="SUPFAM" id="SSF52172">
    <property type="entry name" value="CheY-like"/>
    <property type="match status" value="1"/>
</dbReference>
<dbReference type="Pfam" id="PF13426">
    <property type="entry name" value="PAS_9"/>
    <property type="match status" value="2"/>
</dbReference>
<evidence type="ECO:0000259" key="4">
    <source>
        <dbReference type="PROSITE" id="PS50109"/>
    </source>
</evidence>
<dbReference type="PROSITE" id="PS50112">
    <property type="entry name" value="PAS"/>
    <property type="match status" value="1"/>
</dbReference>
<dbReference type="PANTHER" id="PTHR43065:SF49">
    <property type="entry name" value="HISTIDINE KINASE"/>
    <property type="match status" value="1"/>
</dbReference>
<evidence type="ECO:0000259" key="7">
    <source>
        <dbReference type="PROSITE" id="PS50113"/>
    </source>
</evidence>
<dbReference type="PROSITE" id="PS50110">
    <property type="entry name" value="RESPONSE_REGULATORY"/>
    <property type="match status" value="1"/>
</dbReference>
<dbReference type="SUPFAM" id="SSF55785">
    <property type="entry name" value="PYP-like sensor domain (PAS domain)"/>
    <property type="match status" value="2"/>
</dbReference>
<accession>A0ABQ1GFL1</accession>
<dbReference type="InterPro" id="IPR001789">
    <property type="entry name" value="Sig_transdc_resp-reg_receiver"/>
</dbReference>
<keyword evidence="8" id="KW-0808">Transferase</keyword>
<organism evidence="8 9">
    <name type="scientific">Dyella nitratireducens</name>
    <dbReference type="NCBI Taxonomy" id="1849580"/>
    <lineage>
        <taxon>Bacteria</taxon>
        <taxon>Pseudomonadati</taxon>
        <taxon>Pseudomonadota</taxon>
        <taxon>Gammaproteobacteria</taxon>
        <taxon>Lysobacterales</taxon>
        <taxon>Rhodanobacteraceae</taxon>
        <taxon>Dyella</taxon>
    </lineage>
</organism>
<dbReference type="PRINTS" id="PR00344">
    <property type="entry name" value="BCTRLSENSOR"/>
</dbReference>
<reference evidence="9" key="1">
    <citation type="journal article" date="2019" name="Int. J. Syst. Evol. Microbiol.">
        <title>The Global Catalogue of Microorganisms (GCM) 10K type strain sequencing project: providing services to taxonomists for standard genome sequencing and annotation.</title>
        <authorList>
            <consortium name="The Broad Institute Genomics Platform"/>
            <consortium name="The Broad Institute Genome Sequencing Center for Infectious Disease"/>
            <person name="Wu L."/>
            <person name="Ma J."/>
        </authorList>
    </citation>
    <scope>NUCLEOTIDE SEQUENCE [LARGE SCALE GENOMIC DNA]</scope>
    <source>
        <strain evidence="9">CGMCC 1.15439</strain>
    </source>
</reference>
<dbReference type="PROSITE" id="PS50113">
    <property type="entry name" value="PAC"/>
    <property type="match status" value="1"/>
</dbReference>
<feature type="domain" description="Histidine kinase" evidence="4">
    <location>
        <begin position="273"/>
        <end position="498"/>
    </location>
</feature>
<evidence type="ECO:0000259" key="5">
    <source>
        <dbReference type="PROSITE" id="PS50110"/>
    </source>
</evidence>
<dbReference type="RefSeq" id="WP_188796136.1">
    <property type="nucleotide sequence ID" value="NZ_BMJA01000003.1"/>
</dbReference>
<protein>
    <recommendedName>
        <fullName evidence="2">histidine kinase</fullName>
        <ecNumber evidence="2">2.7.13.3</ecNumber>
    </recommendedName>
</protein>
<comment type="caution">
    <text evidence="8">The sequence shown here is derived from an EMBL/GenBank/DDBJ whole genome shotgun (WGS) entry which is preliminary data.</text>
</comment>
<proteinExistence type="predicted"/>
<evidence type="ECO:0000313" key="8">
    <source>
        <dbReference type="EMBL" id="GGA42708.1"/>
    </source>
</evidence>
<sequence>METASHRALSRLAQTDLTLLILDIHGHIIACHHGHLLFGEQQTRELLGKHYTSIYPAPDSANVLDLALKADLSGEQARFESWMLGKHNRRIRLEISVHVLKKHDEHAHGYAMILRDMHLNRLTHDRLRESERRLRLFMQGAPEHAICMLDPHGSVIDWNLGMRRITGFSAEGIVGHPFSAFFPEAALSTQLLRSAASGSHIKAECELMHASGLRFPAEVEMQPVHEGDGSLIGFAVLIHDCTQQKLMEHRLQEARSQLVHAQKIEAIGRLTGGITHDFNNALQGIISSLELGSLSLDQGGIVQARHHMMASLHTAMHAGRLTQRLLSLLRRHNSPSHLISVSKVLQSMRELLGRTLGDDITLDVSHSDELPLLVCDSDQLESALVNLAVNSRDAMGGHGHMRITCRPCTQDDSDVRVAFGPAHSTYIEIAVADDGPGMSEDVLQRAFEPFFTTKPEGYGTGLGLSMVYDFVAQYNGAVDIRSSPGAGTCVLLYLPCDSAASTETMPLKNASPAPDLHGFHILVAEDNETIRHSIATRLRQLGNEVVEAASGHEALSLLAGGASWDLLLSDIDLPAIDGHELCCQARKQLPELRVILMTGYADSEWLEDNALGDATEALIKPFDMGDLLTKAQSLLQPAD</sequence>
<keyword evidence="3" id="KW-0597">Phosphoprotein</keyword>